<dbReference type="Gene3D" id="2.115.10.20">
    <property type="entry name" value="Glycosyl hydrolase domain, family 43"/>
    <property type="match status" value="1"/>
</dbReference>
<keyword evidence="8" id="KW-1185">Reference proteome</keyword>
<name>A0A5J5KV14_9MICC</name>
<dbReference type="PANTHER" id="PTHR42800">
    <property type="entry name" value="EXOINULINASE INUD (AFU_ORTHOLOGUE AFUA_5G00480)"/>
    <property type="match status" value="1"/>
</dbReference>
<feature type="domain" description="Glycosyl hydrolase family 32 C-terminal" evidence="6">
    <location>
        <begin position="368"/>
        <end position="457"/>
    </location>
</feature>
<dbReference type="SMART" id="SM00640">
    <property type="entry name" value="Glyco_32"/>
    <property type="match status" value="1"/>
</dbReference>
<evidence type="ECO:0000256" key="3">
    <source>
        <dbReference type="ARBA" id="ARBA00023295"/>
    </source>
</evidence>
<evidence type="ECO:0000256" key="1">
    <source>
        <dbReference type="ARBA" id="ARBA00009902"/>
    </source>
</evidence>
<dbReference type="GO" id="GO:0005987">
    <property type="term" value="P:sucrose catabolic process"/>
    <property type="evidence" value="ECO:0007669"/>
    <property type="project" value="TreeGrafter"/>
</dbReference>
<dbReference type="InterPro" id="IPR013320">
    <property type="entry name" value="ConA-like_dom_sf"/>
</dbReference>
<dbReference type="Proteomes" id="UP000325957">
    <property type="component" value="Unassembled WGS sequence"/>
</dbReference>
<keyword evidence="2 4" id="KW-0378">Hydrolase</keyword>
<dbReference type="Gene3D" id="2.60.120.560">
    <property type="entry name" value="Exo-inulinase, domain 1"/>
    <property type="match status" value="1"/>
</dbReference>
<dbReference type="OrthoDB" id="9776657at2"/>
<dbReference type="InterPro" id="IPR013148">
    <property type="entry name" value="Glyco_hydro_32_N"/>
</dbReference>
<dbReference type="InterPro" id="IPR013189">
    <property type="entry name" value="Glyco_hydro_32_C"/>
</dbReference>
<dbReference type="EMBL" id="SZWF01000017">
    <property type="protein sequence ID" value="KAA9393539.1"/>
    <property type="molecule type" value="Genomic_DNA"/>
</dbReference>
<dbReference type="GO" id="GO:0004575">
    <property type="term" value="F:sucrose alpha-glucosidase activity"/>
    <property type="evidence" value="ECO:0007669"/>
    <property type="project" value="TreeGrafter"/>
</dbReference>
<feature type="domain" description="Glycosyl hydrolase family 32 N-terminal" evidence="5">
    <location>
        <begin position="5"/>
        <end position="334"/>
    </location>
</feature>
<reference evidence="7 8" key="1">
    <citation type="submission" date="2019-05" db="EMBL/GenBank/DDBJ databases">
        <title>Kocuria coralli sp. nov., a novel actinobacterium isolated from coral reef seawater.</title>
        <authorList>
            <person name="Li J."/>
        </authorList>
    </citation>
    <scope>NUCLEOTIDE SEQUENCE [LARGE SCALE GENOMIC DNA]</scope>
    <source>
        <strain evidence="7 8">SCSIO 13007</strain>
    </source>
</reference>
<dbReference type="RefSeq" id="WP_158034478.1">
    <property type="nucleotide sequence ID" value="NZ_ML708622.1"/>
</dbReference>
<organism evidence="7 8">
    <name type="scientific">Kocuria coralli</name>
    <dbReference type="NCBI Taxonomy" id="1461025"/>
    <lineage>
        <taxon>Bacteria</taxon>
        <taxon>Bacillati</taxon>
        <taxon>Actinomycetota</taxon>
        <taxon>Actinomycetes</taxon>
        <taxon>Micrococcales</taxon>
        <taxon>Micrococcaceae</taxon>
        <taxon>Kocuria</taxon>
    </lineage>
</organism>
<dbReference type="PANTHER" id="PTHR42800:SF1">
    <property type="entry name" value="EXOINULINASE INUD (AFU_ORTHOLOGUE AFUA_5G00480)"/>
    <property type="match status" value="1"/>
</dbReference>
<accession>A0A5J5KV14</accession>
<dbReference type="Pfam" id="PF00251">
    <property type="entry name" value="Glyco_hydro_32N"/>
    <property type="match status" value="1"/>
</dbReference>
<comment type="similarity">
    <text evidence="1 4">Belongs to the glycosyl hydrolase 32 family.</text>
</comment>
<dbReference type="SUPFAM" id="SSF49899">
    <property type="entry name" value="Concanavalin A-like lectins/glucanases"/>
    <property type="match status" value="1"/>
</dbReference>
<dbReference type="Pfam" id="PF08244">
    <property type="entry name" value="Glyco_hydro_32C"/>
    <property type="match status" value="1"/>
</dbReference>
<gene>
    <name evidence="7" type="ORF">FCK90_11665</name>
</gene>
<dbReference type="InterPro" id="IPR001362">
    <property type="entry name" value="Glyco_hydro_32"/>
</dbReference>
<dbReference type="GO" id="GO:0005737">
    <property type="term" value="C:cytoplasm"/>
    <property type="evidence" value="ECO:0007669"/>
    <property type="project" value="TreeGrafter"/>
</dbReference>
<dbReference type="CDD" id="cd18622">
    <property type="entry name" value="GH32_Inu-like"/>
    <property type="match status" value="1"/>
</dbReference>
<evidence type="ECO:0000313" key="8">
    <source>
        <dbReference type="Proteomes" id="UP000325957"/>
    </source>
</evidence>
<evidence type="ECO:0000313" key="7">
    <source>
        <dbReference type="EMBL" id="KAA9393539.1"/>
    </source>
</evidence>
<dbReference type="SUPFAM" id="SSF75005">
    <property type="entry name" value="Arabinanase/levansucrase/invertase"/>
    <property type="match status" value="1"/>
</dbReference>
<comment type="caution">
    <text evidence="7">The sequence shown here is derived from an EMBL/GenBank/DDBJ whole genome shotgun (WGS) entry which is preliminary data.</text>
</comment>
<keyword evidence="3 4" id="KW-0326">Glycosidase</keyword>
<dbReference type="PROSITE" id="PS00609">
    <property type="entry name" value="GLYCOSYL_HYDROL_F32"/>
    <property type="match status" value="1"/>
</dbReference>
<dbReference type="AlphaFoldDB" id="A0A5J5KV14"/>
<evidence type="ECO:0000256" key="2">
    <source>
        <dbReference type="ARBA" id="ARBA00022801"/>
    </source>
</evidence>
<proteinExistence type="inferred from homology"/>
<dbReference type="InterPro" id="IPR018053">
    <property type="entry name" value="Glyco_hydro_32_AS"/>
</dbReference>
<evidence type="ECO:0000259" key="5">
    <source>
        <dbReference type="Pfam" id="PF00251"/>
    </source>
</evidence>
<dbReference type="InterPro" id="IPR023296">
    <property type="entry name" value="Glyco_hydro_beta-prop_sf"/>
</dbReference>
<evidence type="ECO:0000259" key="6">
    <source>
        <dbReference type="Pfam" id="PF08244"/>
    </source>
</evidence>
<sequence>MNSLHFSPRRNWMNDPNGLLFHGGRYHLYFQYNPLGVGHGNLSWGHASSKDLVVWEEHPVAIRFDDDEEIFSGSIVVDAENTTGFGSVEAPALVACYTSESKHAAHQAQSLAYSLDGGLSWTKHAGNPVLDRRSTDFRDPKIIRWDGGPEGAEGSYWVMVAVEAKQQEVVLYRSDDLLSWTYLSSFGPAGAVGGVWECPDIFPLRLEGTDEVRWVLLVSLWPGGIAGGSGTQYFVGGFDGRTFTPDVHREPVEVSDEAGLAGLDWFDYGRDCYAGVTFAGLPDDQRTLIAWMGNWEYAKQMPVDAEAPRRGSMTLARRLSLTTVDGRPRLRQSPVGPALTPSGHAEDVVVTEPEGFSTPVPSRGRIDLAIALQEAEGVSLRLEGDEGHAVVIGYDRATAELSCDRREAAVGYPEGFASVQRMPLETTPTLELTLWLDEESIEIFAAGGTRVLTDLIGPLRSPDLRVTGIDGAVSLVRLSTRAACDGEGERGAETARTAETMLR</sequence>
<evidence type="ECO:0000256" key="4">
    <source>
        <dbReference type="RuleBase" id="RU362110"/>
    </source>
</evidence>
<protein>
    <submittedName>
        <fullName evidence="7">Glycoside hydrolase family 32 protein</fullName>
    </submittedName>
</protein>